<evidence type="ECO:0000313" key="9">
    <source>
        <dbReference type="EMBL" id="KAK1761766.1"/>
    </source>
</evidence>
<comment type="subcellular location">
    <subcellularLocation>
        <location evidence="1">Membrane</location>
        <topology evidence="1">Multi-pass membrane protein</topology>
    </subcellularLocation>
</comment>
<evidence type="ECO:0000256" key="1">
    <source>
        <dbReference type="ARBA" id="ARBA00004141"/>
    </source>
</evidence>
<dbReference type="GeneID" id="85313572"/>
<dbReference type="AlphaFoldDB" id="A0AAJ0BTI8"/>
<organism evidence="9 10">
    <name type="scientific">Phialemonium atrogriseum</name>
    <dbReference type="NCBI Taxonomy" id="1093897"/>
    <lineage>
        <taxon>Eukaryota</taxon>
        <taxon>Fungi</taxon>
        <taxon>Dikarya</taxon>
        <taxon>Ascomycota</taxon>
        <taxon>Pezizomycotina</taxon>
        <taxon>Sordariomycetes</taxon>
        <taxon>Sordariomycetidae</taxon>
        <taxon>Cephalothecales</taxon>
        <taxon>Cephalothecaceae</taxon>
        <taxon>Phialemonium</taxon>
    </lineage>
</organism>
<feature type="transmembrane region" description="Helical" evidence="7">
    <location>
        <begin position="98"/>
        <end position="119"/>
    </location>
</feature>
<feature type="transmembrane region" description="Helical" evidence="7">
    <location>
        <begin position="131"/>
        <end position="154"/>
    </location>
</feature>
<dbReference type="InterPro" id="IPR052337">
    <property type="entry name" value="SAT4-like"/>
</dbReference>
<proteinExistence type="inferred from homology"/>
<evidence type="ECO:0000256" key="3">
    <source>
        <dbReference type="ARBA" id="ARBA00022989"/>
    </source>
</evidence>
<feature type="transmembrane region" description="Helical" evidence="7">
    <location>
        <begin position="177"/>
        <end position="198"/>
    </location>
</feature>
<name>A0AAJ0BTI8_9PEZI</name>
<evidence type="ECO:0000256" key="6">
    <source>
        <dbReference type="SAM" id="MobiDB-lite"/>
    </source>
</evidence>
<feature type="transmembrane region" description="Helical" evidence="7">
    <location>
        <begin position="210"/>
        <end position="230"/>
    </location>
</feature>
<dbReference type="InterPro" id="IPR049326">
    <property type="entry name" value="Rhodopsin_dom_fungi"/>
</dbReference>
<dbReference type="PANTHER" id="PTHR33048">
    <property type="entry name" value="PTH11-LIKE INTEGRAL MEMBRANE PROTEIN (AFU_ORTHOLOGUE AFUA_5G11245)"/>
    <property type="match status" value="1"/>
</dbReference>
<evidence type="ECO:0000256" key="2">
    <source>
        <dbReference type="ARBA" id="ARBA00022692"/>
    </source>
</evidence>
<dbReference type="EMBL" id="MU839052">
    <property type="protein sequence ID" value="KAK1761766.1"/>
    <property type="molecule type" value="Genomic_DNA"/>
</dbReference>
<feature type="transmembrane region" description="Helical" evidence="7">
    <location>
        <begin position="53"/>
        <end position="78"/>
    </location>
</feature>
<feature type="region of interest" description="Disordered" evidence="6">
    <location>
        <begin position="284"/>
        <end position="328"/>
    </location>
</feature>
<dbReference type="GO" id="GO:0016020">
    <property type="term" value="C:membrane"/>
    <property type="evidence" value="ECO:0007669"/>
    <property type="project" value="UniProtKB-SubCell"/>
</dbReference>
<keyword evidence="2 7" id="KW-0812">Transmembrane</keyword>
<evidence type="ECO:0000313" key="10">
    <source>
        <dbReference type="Proteomes" id="UP001244011"/>
    </source>
</evidence>
<dbReference type="PANTHER" id="PTHR33048:SF47">
    <property type="entry name" value="INTEGRAL MEMBRANE PROTEIN-RELATED"/>
    <property type="match status" value="1"/>
</dbReference>
<accession>A0AAJ0BTI8</accession>
<feature type="region of interest" description="Disordered" evidence="6">
    <location>
        <begin position="370"/>
        <end position="408"/>
    </location>
</feature>
<feature type="transmembrane region" description="Helical" evidence="7">
    <location>
        <begin position="20"/>
        <end position="41"/>
    </location>
</feature>
<feature type="domain" description="Rhodopsin" evidence="8">
    <location>
        <begin position="37"/>
        <end position="272"/>
    </location>
</feature>
<dbReference type="Pfam" id="PF20684">
    <property type="entry name" value="Fung_rhodopsin"/>
    <property type="match status" value="1"/>
</dbReference>
<reference evidence="9" key="1">
    <citation type="submission" date="2023-06" db="EMBL/GenBank/DDBJ databases">
        <title>Genome-scale phylogeny and comparative genomics of the fungal order Sordariales.</title>
        <authorList>
            <consortium name="Lawrence Berkeley National Laboratory"/>
            <person name="Hensen N."/>
            <person name="Bonometti L."/>
            <person name="Westerberg I."/>
            <person name="Brannstrom I.O."/>
            <person name="Guillou S."/>
            <person name="Cros-Aarteil S."/>
            <person name="Calhoun S."/>
            <person name="Haridas S."/>
            <person name="Kuo A."/>
            <person name="Mondo S."/>
            <person name="Pangilinan J."/>
            <person name="Riley R."/>
            <person name="Labutti K."/>
            <person name="Andreopoulos B."/>
            <person name="Lipzen A."/>
            <person name="Chen C."/>
            <person name="Yanf M."/>
            <person name="Daum C."/>
            <person name="Ng V."/>
            <person name="Clum A."/>
            <person name="Steindorff A."/>
            <person name="Ohm R."/>
            <person name="Martin F."/>
            <person name="Silar P."/>
            <person name="Natvig D."/>
            <person name="Lalanne C."/>
            <person name="Gautier V."/>
            <person name="Ament-Velasquez S.L."/>
            <person name="Kruys A."/>
            <person name="Hutchinson M.I."/>
            <person name="Powell A.J."/>
            <person name="Barry K."/>
            <person name="Miller A.N."/>
            <person name="Grigoriev I.V."/>
            <person name="Debuchy R."/>
            <person name="Gladieux P."/>
            <person name="Thoren M.H."/>
            <person name="Johannesson H."/>
        </authorList>
    </citation>
    <scope>NUCLEOTIDE SEQUENCE</scope>
    <source>
        <strain evidence="9">8032-3</strain>
    </source>
</reference>
<evidence type="ECO:0000256" key="5">
    <source>
        <dbReference type="ARBA" id="ARBA00038359"/>
    </source>
</evidence>
<protein>
    <recommendedName>
        <fullName evidence="8">Rhodopsin domain-containing protein</fullName>
    </recommendedName>
</protein>
<dbReference type="RefSeq" id="XP_060277979.1">
    <property type="nucleotide sequence ID" value="XM_060430385.1"/>
</dbReference>
<sequence>MAEPGAPLPPGSFDTRVPTVIAVVAITLTVATAAVGLRIYTRKYIINNMGFDDYFAIFALLLAYGTGVAIGCMTKFGLGKHIWMVDIPVMLPLYRRAFYVSIVMYCGGLFAIKMTFLLQYYRVFAVQRMRIVFIATTALVGAWSISQLLIGIFICKPIRGFWDSSIPSKCVPNYPQFYINAAGNIATDIVVFALPLPLLWKLNLGKPQRIMLVGIFSLGFFTVAISVLRIKYLKLSEDATWDNVESSSWSIAELSSGITCACLPTLRPFLSRHFPALGSRLDTAPTTHGYHRQGDGPRSSKSAANDVELAGGRTSDSAGSRDGLYRSVTPASSKDVHYGFTRENSAEGIIGGLEAPEKAGFRLTVKARVEAGGRSALRRPEEGRQHSGSGIRVQRSVYQTRQERGPDR</sequence>
<keyword evidence="4 7" id="KW-0472">Membrane</keyword>
<comment type="caution">
    <text evidence="9">The sequence shown here is derived from an EMBL/GenBank/DDBJ whole genome shotgun (WGS) entry which is preliminary data.</text>
</comment>
<keyword evidence="10" id="KW-1185">Reference proteome</keyword>
<evidence type="ECO:0000256" key="7">
    <source>
        <dbReference type="SAM" id="Phobius"/>
    </source>
</evidence>
<keyword evidence="3 7" id="KW-1133">Transmembrane helix</keyword>
<comment type="similarity">
    <text evidence="5">Belongs to the SAT4 family.</text>
</comment>
<evidence type="ECO:0000259" key="8">
    <source>
        <dbReference type="Pfam" id="PF20684"/>
    </source>
</evidence>
<gene>
    <name evidence="9" type="ORF">QBC33DRAFT_564461</name>
</gene>
<evidence type="ECO:0000256" key="4">
    <source>
        <dbReference type="ARBA" id="ARBA00023136"/>
    </source>
</evidence>
<dbReference type="Proteomes" id="UP001244011">
    <property type="component" value="Unassembled WGS sequence"/>
</dbReference>